<sequence length="75" mass="8496">MKGWTELVIETPHSQEIYEALAPELNDEIHRSNIELVEGPGFVRLKILGEDVVSLRAALNTWIRLVKIAIEMVSL</sequence>
<protein>
    <recommendedName>
        <fullName evidence="3">Transcription factor Pcc1</fullName>
    </recommendedName>
</protein>
<comment type="caution">
    <text evidence="2">The sequence shown here is derived from an EMBL/GenBank/DDBJ whole genome shotgun (WGS) entry which is preliminary data.</text>
</comment>
<evidence type="ECO:0008006" key="3">
    <source>
        <dbReference type="Google" id="ProtNLM"/>
    </source>
</evidence>
<dbReference type="AlphaFoldDB" id="A0A0W8FCW0"/>
<dbReference type="InterPro" id="IPR015419">
    <property type="entry name" value="CTAG/Pcc1"/>
</dbReference>
<organism evidence="2">
    <name type="scientific">hydrocarbon metagenome</name>
    <dbReference type="NCBI Taxonomy" id="938273"/>
    <lineage>
        <taxon>unclassified sequences</taxon>
        <taxon>metagenomes</taxon>
        <taxon>ecological metagenomes</taxon>
    </lineage>
</organism>
<gene>
    <name evidence="2" type="ORF">ASZ90_011610</name>
</gene>
<dbReference type="Pfam" id="PF09341">
    <property type="entry name" value="Pcc1"/>
    <property type="match status" value="1"/>
</dbReference>
<evidence type="ECO:0000256" key="1">
    <source>
        <dbReference type="ARBA" id="ARBA00007073"/>
    </source>
</evidence>
<dbReference type="NCBIfam" id="NF011470">
    <property type="entry name" value="PRK14887.1"/>
    <property type="match status" value="1"/>
</dbReference>
<evidence type="ECO:0000313" key="2">
    <source>
        <dbReference type="EMBL" id="KUG18682.1"/>
    </source>
</evidence>
<proteinExistence type="inferred from homology"/>
<name>A0A0W8FCW0_9ZZZZ</name>
<dbReference type="Gene3D" id="3.30.310.50">
    <property type="entry name" value="Alpha-D-phosphohexomutase, C-terminal domain"/>
    <property type="match status" value="1"/>
</dbReference>
<reference evidence="2" key="1">
    <citation type="journal article" date="2015" name="Proc. Natl. Acad. Sci. U.S.A.">
        <title>Networks of energetic and metabolic interactions define dynamics in microbial communities.</title>
        <authorList>
            <person name="Embree M."/>
            <person name="Liu J.K."/>
            <person name="Al-Bassam M.M."/>
            <person name="Zengler K."/>
        </authorList>
    </citation>
    <scope>NUCLEOTIDE SEQUENCE</scope>
</reference>
<dbReference type="EMBL" id="LNQE01001369">
    <property type="protein sequence ID" value="KUG18682.1"/>
    <property type="molecule type" value="Genomic_DNA"/>
</dbReference>
<comment type="similarity">
    <text evidence="1">Belongs to the CTAG/PCC1 family.</text>
</comment>
<accession>A0A0W8FCW0</accession>